<organism evidence="11 12">
    <name type="scientific">Acropora cervicornis</name>
    <name type="common">Staghorn coral</name>
    <dbReference type="NCBI Taxonomy" id="6130"/>
    <lineage>
        <taxon>Eukaryota</taxon>
        <taxon>Metazoa</taxon>
        <taxon>Cnidaria</taxon>
        <taxon>Anthozoa</taxon>
        <taxon>Hexacorallia</taxon>
        <taxon>Scleractinia</taxon>
        <taxon>Astrocoeniina</taxon>
        <taxon>Acroporidae</taxon>
        <taxon>Acropora</taxon>
    </lineage>
</organism>
<dbReference type="InterPro" id="IPR002048">
    <property type="entry name" value="EF_hand_dom"/>
</dbReference>
<dbReference type="GO" id="GO:0004656">
    <property type="term" value="F:procollagen-proline 4-dioxygenase activity"/>
    <property type="evidence" value="ECO:0007669"/>
    <property type="project" value="TreeGrafter"/>
</dbReference>
<keyword evidence="4" id="KW-0847">Vitamin C</keyword>
<dbReference type="InterPro" id="IPR006620">
    <property type="entry name" value="Pro_4_hyd_alph"/>
</dbReference>
<evidence type="ECO:0000259" key="10">
    <source>
        <dbReference type="PROSITE" id="PS51471"/>
    </source>
</evidence>
<feature type="chain" id="PRO_5041927268" evidence="8">
    <location>
        <begin position="25"/>
        <end position="381"/>
    </location>
</feature>
<reference evidence="11" key="2">
    <citation type="journal article" date="2023" name="Science">
        <title>Genomic signatures of disease resistance in endangered staghorn corals.</title>
        <authorList>
            <person name="Vollmer S.V."/>
            <person name="Selwyn J.D."/>
            <person name="Despard B.A."/>
            <person name="Roesel C.L."/>
        </authorList>
    </citation>
    <scope>NUCLEOTIDE SEQUENCE</scope>
    <source>
        <strain evidence="11">K2</strain>
    </source>
</reference>
<sequence>MTSSRMFLVFYTTILISFCSVGVSINEDLHVGPCVVRRMKLPRLDPVMVGYVRQVELLKNEELFEVKTLSLKPPIFEIPGFLSETETTRLLHFAENGKLENSDVYHHSMDELQSQTSFEHWDLNRDGVINPDEVISGMRYFRDLHFTLNDVEIMLKSLNVGNQNPGAIHRSEFDSKRIINYVQKIASMETKVKGRHSNQTYIELHSNDELAMRLDRKKSALTGLPIELIRGSETPVAVRYGPAGHYHCHYDSHPVHVAKSCCDLRSLDNCRICRYITILYFLNDAWTRQSNYLSNLSAHCSKANLKIAPKRGTAIMWYNHVIDASSGWLSSLDSMSYHGGCDVIKGHKWIVNNWINIIGNDWEDLRTWRDKYSRIIERGGN</sequence>
<dbReference type="PROSITE" id="PS51471">
    <property type="entry name" value="FE2OG_OXY"/>
    <property type="match status" value="1"/>
</dbReference>
<dbReference type="PROSITE" id="PS00018">
    <property type="entry name" value="EF_HAND_1"/>
    <property type="match status" value="1"/>
</dbReference>
<evidence type="ECO:0000256" key="8">
    <source>
        <dbReference type="SAM" id="SignalP"/>
    </source>
</evidence>
<name>A0AAD9QDY2_ACRCE</name>
<dbReference type="InterPro" id="IPR044862">
    <property type="entry name" value="Pro_4_hyd_alph_FE2OG_OXY"/>
</dbReference>
<keyword evidence="2" id="KW-0479">Metal-binding</keyword>
<evidence type="ECO:0000256" key="6">
    <source>
        <dbReference type="ARBA" id="ARBA00023002"/>
    </source>
</evidence>
<dbReference type="InterPro" id="IPR018247">
    <property type="entry name" value="EF_Hand_1_Ca_BS"/>
</dbReference>
<feature type="domain" description="Fe2OG dioxygenase" evidence="10">
    <location>
        <begin position="231"/>
        <end position="357"/>
    </location>
</feature>
<dbReference type="InterPro" id="IPR045054">
    <property type="entry name" value="P4HA-like"/>
</dbReference>
<dbReference type="InterPro" id="IPR005123">
    <property type="entry name" value="Oxoglu/Fe-dep_dioxygenase_dom"/>
</dbReference>
<dbReference type="InterPro" id="IPR011992">
    <property type="entry name" value="EF-hand-dom_pair"/>
</dbReference>
<comment type="caution">
    <text evidence="11">The sequence shown here is derived from an EMBL/GenBank/DDBJ whole genome shotgun (WGS) entry which is preliminary data.</text>
</comment>
<dbReference type="SMART" id="SM00702">
    <property type="entry name" value="P4Hc"/>
    <property type="match status" value="1"/>
</dbReference>
<evidence type="ECO:0000256" key="4">
    <source>
        <dbReference type="ARBA" id="ARBA00022896"/>
    </source>
</evidence>
<dbReference type="GO" id="GO:0031418">
    <property type="term" value="F:L-ascorbic acid binding"/>
    <property type="evidence" value="ECO:0007669"/>
    <property type="project" value="UniProtKB-KW"/>
</dbReference>
<keyword evidence="8" id="KW-0732">Signal</keyword>
<gene>
    <name evidence="11" type="ORF">P5673_017625</name>
</gene>
<evidence type="ECO:0000313" key="11">
    <source>
        <dbReference type="EMBL" id="KAK2559556.1"/>
    </source>
</evidence>
<dbReference type="GO" id="GO:0005506">
    <property type="term" value="F:iron ion binding"/>
    <property type="evidence" value="ECO:0007669"/>
    <property type="project" value="InterPro"/>
</dbReference>
<evidence type="ECO:0000259" key="9">
    <source>
        <dbReference type="PROSITE" id="PS50222"/>
    </source>
</evidence>
<dbReference type="GO" id="GO:0005509">
    <property type="term" value="F:calcium ion binding"/>
    <property type="evidence" value="ECO:0007669"/>
    <property type="project" value="InterPro"/>
</dbReference>
<accession>A0AAD9QDY2</accession>
<keyword evidence="11" id="KW-0812">Transmembrane</keyword>
<protein>
    <submittedName>
        <fullName evidence="11">Transmembrane prolyl 4-hydroxylase</fullName>
    </submittedName>
</protein>
<keyword evidence="11" id="KW-0472">Membrane</keyword>
<keyword evidence="12" id="KW-1185">Reference proteome</keyword>
<keyword evidence="6" id="KW-0560">Oxidoreductase</keyword>
<evidence type="ECO:0000256" key="1">
    <source>
        <dbReference type="ARBA" id="ARBA00001961"/>
    </source>
</evidence>
<dbReference type="PANTHER" id="PTHR10869">
    <property type="entry name" value="PROLYL 4-HYDROXYLASE ALPHA SUBUNIT"/>
    <property type="match status" value="1"/>
</dbReference>
<reference evidence="11" key="1">
    <citation type="journal article" date="2023" name="G3 (Bethesda)">
        <title>Whole genome assembly and annotation of the endangered Caribbean coral Acropora cervicornis.</title>
        <authorList>
            <person name="Selwyn J.D."/>
            <person name="Vollmer S.V."/>
        </authorList>
    </citation>
    <scope>NUCLEOTIDE SEQUENCE</scope>
    <source>
        <strain evidence="11">K2</strain>
    </source>
</reference>
<dbReference type="Pfam" id="PF13640">
    <property type="entry name" value="2OG-FeII_Oxy_3"/>
    <property type="match status" value="1"/>
</dbReference>
<feature type="domain" description="EF-hand" evidence="9">
    <location>
        <begin position="109"/>
        <end position="144"/>
    </location>
</feature>
<evidence type="ECO:0000313" key="12">
    <source>
        <dbReference type="Proteomes" id="UP001249851"/>
    </source>
</evidence>
<dbReference type="EMBL" id="JARQWQ010000039">
    <property type="protein sequence ID" value="KAK2559556.1"/>
    <property type="molecule type" value="Genomic_DNA"/>
</dbReference>
<dbReference type="AlphaFoldDB" id="A0AAD9QDY2"/>
<dbReference type="GO" id="GO:0005783">
    <property type="term" value="C:endoplasmic reticulum"/>
    <property type="evidence" value="ECO:0007669"/>
    <property type="project" value="TreeGrafter"/>
</dbReference>
<comment type="cofactor">
    <cofactor evidence="1">
        <name>L-ascorbate</name>
        <dbReference type="ChEBI" id="CHEBI:38290"/>
    </cofactor>
</comment>
<dbReference type="PROSITE" id="PS50222">
    <property type="entry name" value="EF_HAND_2"/>
    <property type="match status" value="1"/>
</dbReference>
<evidence type="ECO:0000256" key="5">
    <source>
        <dbReference type="ARBA" id="ARBA00022964"/>
    </source>
</evidence>
<dbReference type="Proteomes" id="UP001249851">
    <property type="component" value="Unassembled WGS sequence"/>
</dbReference>
<dbReference type="PANTHER" id="PTHR10869:SF246">
    <property type="entry name" value="TRANSMEMBRANE PROLYL 4-HYDROXYLASE"/>
    <property type="match status" value="1"/>
</dbReference>
<feature type="signal peptide" evidence="8">
    <location>
        <begin position="1"/>
        <end position="24"/>
    </location>
</feature>
<evidence type="ECO:0000256" key="3">
    <source>
        <dbReference type="ARBA" id="ARBA00022837"/>
    </source>
</evidence>
<dbReference type="SUPFAM" id="SSF47473">
    <property type="entry name" value="EF-hand"/>
    <property type="match status" value="1"/>
</dbReference>
<dbReference type="Gene3D" id="2.60.120.620">
    <property type="entry name" value="q2cbj1_9rhob like domain"/>
    <property type="match status" value="1"/>
</dbReference>
<proteinExistence type="predicted"/>
<evidence type="ECO:0000256" key="2">
    <source>
        <dbReference type="ARBA" id="ARBA00022723"/>
    </source>
</evidence>
<evidence type="ECO:0000256" key="7">
    <source>
        <dbReference type="ARBA" id="ARBA00023004"/>
    </source>
</evidence>
<keyword evidence="7" id="KW-0408">Iron</keyword>
<keyword evidence="5" id="KW-0223">Dioxygenase</keyword>
<keyword evidence="3" id="KW-0106">Calcium</keyword>